<organism evidence="2 3">
    <name type="scientific">Saxibacter everestensis</name>
    <dbReference type="NCBI Taxonomy" id="2909229"/>
    <lineage>
        <taxon>Bacteria</taxon>
        <taxon>Bacillati</taxon>
        <taxon>Actinomycetota</taxon>
        <taxon>Actinomycetes</taxon>
        <taxon>Micrococcales</taxon>
        <taxon>Brevibacteriaceae</taxon>
        <taxon>Saxibacter</taxon>
    </lineage>
</organism>
<sequence length="268" mass="29531">MTSLWHAFLAEHSIDEPGRGGPPWVMAHRGYSGVAPENTLPAIEAARLIGCDYIEIDLANTSDGVPVIIHDDDVDRTTDGKGDVDKKTFAQLADVDAGSWRGPGYTGVTVPRLDEVLAGFQSHGGRLLLEFKDYWDPVSVGTVGEMIREAELSENVIIQSFNVDTVRSMRDIVPDLPRGLLRFVPRLEDLELIEELGAICYNPGLRGFMLRQKTAAEILAHDIGMFVWTADKPEDWDRLMEIGVNGIISNQPGRLQGYIAAKFGKGEE</sequence>
<keyword evidence="3" id="KW-1185">Reference proteome</keyword>
<dbReference type="PROSITE" id="PS50007">
    <property type="entry name" value="PIPLC_X_DOMAIN"/>
    <property type="match status" value="1"/>
</dbReference>
<proteinExistence type="predicted"/>
<dbReference type="SUPFAM" id="SSF51695">
    <property type="entry name" value="PLC-like phosphodiesterases"/>
    <property type="match status" value="1"/>
</dbReference>
<evidence type="ECO:0000259" key="1">
    <source>
        <dbReference type="PROSITE" id="PS51704"/>
    </source>
</evidence>
<dbReference type="EMBL" id="CP090958">
    <property type="protein sequence ID" value="WGW10929.1"/>
    <property type="molecule type" value="Genomic_DNA"/>
</dbReference>
<dbReference type="PANTHER" id="PTHR46211">
    <property type="entry name" value="GLYCEROPHOSPHORYL DIESTER PHOSPHODIESTERASE"/>
    <property type="match status" value="1"/>
</dbReference>
<name>A0ABY8QRH8_9MICO</name>
<dbReference type="Pfam" id="PF03009">
    <property type="entry name" value="GDPD"/>
    <property type="match status" value="1"/>
</dbReference>
<reference evidence="2 3" key="1">
    <citation type="submission" date="2023-05" db="EMBL/GenBank/DDBJ databases">
        <title>Lithophilousrod everest ZFBP1038 complete genpme.</title>
        <authorList>
            <person name="Tian M."/>
        </authorList>
    </citation>
    <scope>NUCLEOTIDE SEQUENCE [LARGE SCALE GENOMIC DNA]</scope>
    <source>
        <strain evidence="2 3">ZFBP1038</strain>
    </source>
</reference>
<dbReference type="Gene3D" id="3.20.20.190">
    <property type="entry name" value="Phosphatidylinositol (PI) phosphodiesterase"/>
    <property type="match status" value="1"/>
</dbReference>
<dbReference type="Proteomes" id="UP001209083">
    <property type="component" value="Chromosome"/>
</dbReference>
<dbReference type="InterPro" id="IPR030395">
    <property type="entry name" value="GP_PDE_dom"/>
</dbReference>
<evidence type="ECO:0000313" key="2">
    <source>
        <dbReference type="EMBL" id="WGW10929.1"/>
    </source>
</evidence>
<protein>
    <submittedName>
        <fullName evidence="2">Glycerophosphodiester phosphodiesterase family protein</fullName>
    </submittedName>
</protein>
<dbReference type="InterPro" id="IPR017946">
    <property type="entry name" value="PLC-like_Pdiesterase_TIM-brl"/>
</dbReference>
<dbReference type="PANTHER" id="PTHR46211:SF14">
    <property type="entry name" value="GLYCEROPHOSPHODIESTER PHOSPHODIESTERASE"/>
    <property type="match status" value="1"/>
</dbReference>
<dbReference type="RefSeq" id="WP_349637711.1">
    <property type="nucleotide sequence ID" value="NZ_CP090958.1"/>
</dbReference>
<gene>
    <name evidence="2" type="ORF">LWF01_12525</name>
</gene>
<evidence type="ECO:0000313" key="3">
    <source>
        <dbReference type="Proteomes" id="UP001209083"/>
    </source>
</evidence>
<dbReference type="PROSITE" id="PS51704">
    <property type="entry name" value="GP_PDE"/>
    <property type="match status" value="1"/>
</dbReference>
<feature type="domain" description="GP-PDE" evidence="1">
    <location>
        <begin position="23"/>
        <end position="259"/>
    </location>
</feature>
<accession>A0ABY8QRH8</accession>